<reference evidence="2" key="1">
    <citation type="journal article" date="2019" name="Int. J. Syst. Evol. Microbiol.">
        <title>The Global Catalogue of Microorganisms (GCM) 10K type strain sequencing project: providing services to taxonomists for standard genome sequencing and annotation.</title>
        <authorList>
            <consortium name="The Broad Institute Genomics Platform"/>
            <consortium name="The Broad Institute Genome Sequencing Center for Infectious Disease"/>
            <person name="Wu L."/>
            <person name="Ma J."/>
        </authorList>
    </citation>
    <scope>NUCLEOTIDE SEQUENCE [LARGE SCALE GENOMIC DNA]</scope>
    <source>
        <strain evidence="2">JCM 17342</strain>
    </source>
</reference>
<sequence>MTTVPGSSLLAPPLFNRLARRIVIEHRTTLSEAEAIMSDALAFLAACARNSGTPLSPSPRVDLGWHTFLLHTQDYEQFCDRLAGRFLHHVPTDDQHDNAHDGLDRTVRAIQDAGFTVEPSLWASASAQCTGCHGGCHDDPPPDKIA</sequence>
<protein>
    <submittedName>
        <fullName evidence="1">Uncharacterized protein</fullName>
    </submittedName>
</protein>
<gene>
    <name evidence="1" type="ORF">GCM10022247_25230</name>
</gene>
<evidence type="ECO:0000313" key="1">
    <source>
        <dbReference type="EMBL" id="GAA4003308.1"/>
    </source>
</evidence>
<keyword evidence="2" id="KW-1185">Reference proteome</keyword>
<dbReference type="EMBL" id="BAABAL010000007">
    <property type="protein sequence ID" value="GAA4003308.1"/>
    <property type="molecule type" value="Genomic_DNA"/>
</dbReference>
<dbReference type="Proteomes" id="UP001501747">
    <property type="component" value="Unassembled WGS sequence"/>
</dbReference>
<dbReference type="RefSeq" id="WP_344874104.1">
    <property type="nucleotide sequence ID" value="NZ_BAABAL010000007.1"/>
</dbReference>
<comment type="caution">
    <text evidence="1">The sequence shown here is derived from an EMBL/GenBank/DDBJ whole genome shotgun (WGS) entry which is preliminary data.</text>
</comment>
<evidence type="ECO:0000313" key="2">
    <source>
        <dbReference type="Proteomes" id="UP001501747"/>
    </source>
</evidence>
<name>A0ABP7RWM7_9PSEU</name>
<proteinExistence type="predicted"/>
<organism evidence="1 2">
    <name type="scientific">Allokutzneria multivorans</name>
    <dbReference type="NCBI Taxonomy" id="1142134"/>
    <lineage>
        <taxon>Bacteria</taxon>
        <taxon>Bacillati</taxon>
        <taxon>Actinomycetota</taxon>
        <taxon>Actinomycetes</taxon>
        <taxon>Pseudonocardiales</taxon>
        <taxon>Pseudonocardiaceae</taxon>
        <taxon>Allokutzneria</taxon>
    </lineage>
</organism>
<accession>A0ABP7RWM7</accession>